<dbReference type="PROSITE" id="PS50893">
    <property type="entry name" value="ABC_TRANSPORTER_2"/>
    <property type="match status" value="1"/>
</dbReference>
<dbReference type="Proteomes" id="UP000070080">
    <property type="component" value="Unassembled WGS sequence"/>
</dbReference>
<dbReference type="SMART" id="SM00382">
    <property type="entry name" value="AAA"/>
    <property type="match status" value="1"/>
</dbReference>
<dbReference type="EMBL" id="LSCV01000046">
    <property type="protein sequence ID" value="KXB38753.1"/>
    <property type="molecule type" value="Genomic_DNA"/>
</dbReference>
<dbReference type="CDD" id="cd03255">
    <property type="entry name" value="ABC_MJ0796_LolCDE_FtsE"/>
    <property type="match status" value="1"/>
</dbReference>
<dbReference type="GO" id="GO:0005886">
    <property type="term" value="C:plasma membrane"/>
    <property type="evidence" value="ECO:0007669"/>
    <property type="project" value="TreeGrafter"/>
</dbReference>
<dbReference type="SUPFAM" id="SSF52540">
    <property type="entry name" value="P-loop containing nucleoside triphosphate hydrolases"/>
    <property type="match status" value="1"/>
</dbReference>
<dbReference type="InterPro" id="IPR017911">
    <property type="entry name" value="MacB-like_ATP-bd"/>
</dbReference>
<gene>
    <name evidence="5" type="ORF">HMPREF1872_01473</name>
</gene>
<keyword evidence="1" id="KW-0813">Transport</keyword>
<comment type="caution">
    <text evidence="5">The sequence shown here is derived from an EMBL/GenBank/DDBJ whole genome shotgun (WGS) entry which is preliminary data.</text>
</comment>
<feature type="domain" description="ABC transporter" evidence="4">
    <location>
        <begin position="33"/>
        <end position="248"/>
    </location>
</feature>
<keyword evidence="2" id="KW-0547">Nucleotide-binding</keyword>
<dbReference type="GO" id="GO:0005524">
    <property type="term" value="F:ATP binding"/>
    <property type="evidence" value="ECO:0007669"/>
    <property type="project" value="UniProtKB-KW"/>
</dbReference>
<keyword evidence="6" id="KW-1185">Reference proteome</keyword>
<dbReference type="PANTHER" id="PTHR24220:SF86">
    <property type="entry name" value="ABC TRANSPORTER ABCH.1"/>
    <property type="match status" value="1"/>
</dbReference>
<name>A0A133Y6G9_9FIRM</name>
<evidence type="ECO:0000256" key="3">
    <source>
        <dbReference type="ARBA" id="ARBA00022840"/>
    </source>
</evidence>
<proteinExistence type="predicted"/>
<evidence type="ECO:0000313" key="6">
    <source>
        <dbReference type="Proteomes" id="UP000070080"/>
    </source>
</evidence>
<dbReference type="PROSITE" id="PS00211">
    <property type="entry name" value="ABC_TRANSPORTER_1"/>
    <property type="match status" value="1"/>
</dbReference>
<dbReference type="InterPro" id="IPR015854">
    <property type="entry name" value="ABC_transpr_LolD-like"/>
</dbReference>
<evidence type="ECO:0000256" key="1">
    <source>
        <dbReference type="ARBA" id="ARBA00022448"/>
    </source>
</evidence>
<dbReference type="GO" id="GO:0098796">
    <property type="term" value="C:membrane protein complex"/>
    <property type="evidence" value="ECO:0007669"/>
    <property type="project" value="UniProtKB-ARBA"/>
</dbReference>
<dbReference type="RefSeq" id="WP_082714394.1">
    <property type="nucleotide sequence ID" value="NZ_CP118869.1"/>
</dbReference>
<sequence>MAKYKLEVDANKISSSEQIERLPGDTDPRPVILSVRGVSKIYATVKALQDINLDVHKGEWLSIMGSSGSGKTTMMNIIGCMDKPVAGAVYLDGEDITKKSQQELTTIRREKIGLIFQQFHLIQYLTALENVMVAQYYHSMPDEKEALAALEKVGLKDRAKHLPNQLSGGEQQRVCIARALINNPEIILADEPTGNLDEANENIVINILRELHKEGATIVVVTHDPEVGEEAERKVILDYGKIKDIINLKK</sequence>
<dbReference type="GO" id="GO:0022857">
    <property type="term" value="F:transmembrane transporter activity"/>
    <property type="evidence" value="ECO:0007669"/>
    <property type="project" value="TreeGrafter"/>
</dbReference>
<evidence type="ECO:0000313" key="5">
    <source>
        <dbReference type="EMBL" id="KXB38753.1"/>
    </source>
</evidence>
<organism evidence="5 6">
    <name type="scientific">Amygdalobacter nucleatus</name>
    <dbReference type="NCBI Taxonomy" id="3029274"/>
    <lineage>
        <taxon>Bacteria</taxon>
        <taxon>Bacillati</taxon>
        <taxon>Bacillota</taxon>
        <taxon>Clostridia</taxon>
        <taxon>Eubacteriales</taxon>
        <taxon>Oscillospiraceae</taxon>
        <taxon>Amygdalobacter</taxon>
    </lineage>
</organism>
<reference evidence="6" key="1">
    <citation type="submission" date="2016-01" db="EMBL/GenBank/DDBJ databases">
        <authorList>
            <person name="Mitreva M."/>
            <person name="Pepin K.H."/>
            <person name="Mihindukulasuriya K.A."/>
            <person name="Fulton R."/>
            <person name="Fronick C."/>
            <person name="O'Laughlin M."/>
            <person name="Miner T."/>
            <person name="Herter B."/>
            <person name="Rosa B.A."/>
            <person name="Cordes M."/>
            <person name="Tomlinson C."/>
            <person name="Wollam A."/>
            <person name="Palsikar V.B."/>
            <person name="Mardis E.R."/>
            <person name="Wilson R.K."/>
        </authorList>
    </citation>
    <scope>NUCLEOTIDE SEQUENCE [LARGE SCALE GENOMIC DNA]</scope>
    <source>
        <strain evidence="6">KA00274</strain>
    </source>
</reference>
<evidence type="ECO:0000256" key="2">
    <source>
        <dbReference type="ARBA" id="ARBA00022741"/>
    </source>
</evidence>
<dbReference type="InterPro" id="IPR003593">
    <property type="entry name" value="AAA+_ATPase"/>
</dbReference>
<evidence type="ECO:0000259" key="4">
    <source>
        <dbReference type="PROSITE" id="PS50893"/>
    </source>
</evidence>
<dbReference type="OrthoDB" id="9802264at2"/>
<dbReference type="GO" id="GO:0016887">
    <property type="term" value="F:ATP hydrolysis activity"/>
    <property type="evidence" value="ECO:0007669"/>
    <property type="project" value="InterPro"/>
</dbReference>
<dbReference type="FunFam" id="3.40.50.300:FF:000032">
    <property type="entry name" value="Export ABC transporter ATP-binding protein"/>
    <property type="match status" value="1"/>
</dbReference>
<protein>
    <submittedName>
        <fullName evidence="5">ABC transporter, ATP-binding protein</fullName>
    </submittedName>
</protein>
<dbReference type="PATRIC" id="fig|1497955.3.peg.1439"/>
<dbReference type="STRING" id="1497955.HMPREF1872_01473"/>
<keyword evidence="3 5" id="KW-0067">ATP-binding</keyword>
<accession>A0A133Y6G9</accession>
<dbReference type="InterPro" id="IPR027417">
    <property type="entry name" value="P-loop_NTPase"/>
</dbReference>
<dbReference type="Gene3D" id="3.40.50.300">
    <property type="entry name" value="P-loop containing nucleotide triphosphate hydrolases"/>
    <property type="match status" value="1"/>
</dbReference>
<dbReference type="PANTHER" id="PTHR24220">
    <property type="entry name" value="IMPORT ATP-BINDING PROTEIN"/>
    <property type="match status" value="1"/>
</dbReference>
<dbReference type="Pfam" id="PF00005">
    <property type="entry name" value="ABC_tran"/>
    <property type="match status" value="1"/>
</dbReference>
<dbReference type="InterPro" id="IPR017871">
    <property type="entry name" value="ABC_transporter-like_CS"/>
</dbReference>
<dbReference type="InterPro" id="IPR003439">
    <property type="entry name" value="ABC_transporter-like_ATP-bd"/>
</dbReference>
<dbReference type="AlphaFoldDB" id="A0A133Y6G9"/>